<feature type="repeat" description="PPR" evidence="2">
    <location>
        <begin position="235"/>
        <end position="265"/>
    </location>
</feature>
<gene>
    <name evidence="3" type="ORF">Fmac_027326</name>
</gene>
<feature type="repeat" description="PPR" evidence="2">
    <location>
        <begin position="71"/>
        <end position="106"/>
    </location>
</feature>
<protein>
    <recommendedName>
        <fullName evidence="5">Chlororespiratory reduction 4</fullName>
    </recommendedName>
</protein>
<keyword evidence="1" id="KW-0677">Repeat</keyword>
<dbReference type="InterPro" id="IPR002885">
    <property type="entry name" value="PPR_rpt"/>
</dbReference>
<evidence type="ECO:0000256" key="1">
    <source>
        <dbReference type="ARBA" id="ARBA00022737"/>
    </source>
</evidence>
<dbReference type="Pfam" id="PF13041">
    <property type="entry name" value="PPR_2"/>
    <property type="match status" value="1"/>
</dbReference>
<sequence length="598" mass="67278">MARRGKNEKVLLAALESWKDLHELNKLQAQLIVSGLSQDPLFATAAIKKLCSHPSTLPLATSLFHHLHHPDAFHCNTILRAYARRLDFPNALRFYYHNMLARFVPPNHYTFPLFIKLCTDFGVQWEAQKGHARIVKFGFGSDLFARNALIRMYSVFGRVGLARMVFDECSALDLVSYNSLVDGYVKNGEIGAARQVFDGMSERDVLTWNCMIAGYVGVGDMDAANELFEAMPERDVVSWNCMIDGCCRVGNVSLAVGFFNRVSVAVRNVVTWNLVLALHARVKNYVECLKQFGRMMDGREVMPNEATLVSVLTACANLGMLGMGTWVHSFIRSNDIKPDVLLSTCLLTMYAKCGAMDLARGVFDEMPVRSVVSWNSMIMGYGLHGNGDKALELFLEMEKAGLQPNDATFISVLSACTHAGLVMEGLWYFDLMRRVYKIEPKVEHYGCMVDLLARAGLLDISEELIRKVPVKAGSAIWGALLSGCSIHLKSELGEIIAKRLIELDPQDIGPYILLSNMYAGQGRWDDVERVRLMIEEKGLQREAASSLVQLEDFESKYFVKKNSGYRKRMMYWMLSELREQMKLSTGQSTKKDNFVVSR</sequence>
<dbReference type="FunFam" id="1.25.40.10:FF:002117">
    <property type="entry name" value="Pentatricopeptide repeat-containing protein"/>
    <property type="match status" value="1"/>
</dbReference>
<feature type="repeat" description="PPR" evidence="2">
    <location>
        <begin position="370"/>
        <end position="404"/>
    </location>
</feature>
<dbReference type="NCBIfam" id="TIGR00756">
    <property type="entry name" value="PPR"/>
    <property type="match status" value="4"/>
</dbReference>
<dbReference type="Pfam" id="PF20431">
    <property type="entry name" value="E_motif"/>
    <property type="match status" value="1"/>
</dbReference>
<name>A0ABD1LHD3_9FABA</name>
<keyword evidence="4" id="KW-1185">Reference proteome</keyword>
<comment type="caution">
    <text evidence="3">The sequence shown here is derived from an EMBL/GenBank/DDBJ whole genome shotgun (WGS) entry which is preliminary data.</text>
</comment>
<dbReference type="InterPro" id="IPR046848">
    <property type="entry name" value="E_motif"/>
</dbReference>
<evidence type="ECO:0000313" key="3">
    <source>
        <dbReference type="EMBL" id="KAL2322947.1"/>
    </source>
</evidence>
<dbReference type="EMBL" id="JBGMDY010000009">
    <property type="protein sequence ID" value="KAL2322947.1"/>
    <property type="molecule type" value="Genomic_DNA"/>
</dbReference>
<evidence type="ECO:0000313" key="4">
    <source>
        <dbReference type="Proteomes" id="UP001603857"/>
    </source>
</evidence>
<proteinExistence type="predicted"/>
<accession>A0ABD1LHD3</accession>
<dbReference type="InterPro" id="IPR011990">
    <property type="entry name" value="TPR-like_helical_dom_sf"/>
</dbReference>
<evidence type="ECO:0008006" key="5">
    <source>
        <dbReference type="Google" id="ProtNLM"/>
    </source>
</evidence>
<evidence type="ECO:0000256" key="2">
    <source>
        <dbReference type="PROSITE-ProRule" id="PRU00708"/>
    </source>
</evidence>
<dbReference type="PANTHER" id="PTHR47926:SF485">
    <property type="entry name" value="REPEAT-LIKE SUPERFAMILY PROTEIN, PUTATIVE-RELATED"/>
    <property type="match status" value="1"/>
</dbReference>
<dbReference type="PROSITE" id="PS51375">
    <property type="entry name" value="PPR"/>
    <property type="match status" value="4"/>
</dbReference>
<dbReference type="InterPro" id="IPR046960">
    <property type="entry name" value="PPR_At4g14850-like_plant"/>
</dbReference>
<dbReference type="AlphaFoldDB" id="A0ABD1LHD3"/>
<organism evidence="3 4">
    <name type="scientific">Flemingia macrophylla</name>
    <dbReference type="NCBI Taxonomy" id="520843"/>
    <lineage>
        <taxon>Eukaryota</taxon>
        <taxon>Viridiplantae</taxon>
        <taxon>Streptophyta</taxon>
        <taxon>Embryophyta</taxon>
        <taxon>Tracheophyta</taxon>
        <taxon>Spermatophyta</taxon>
        <taxon>Magnoliopsida</taxon>
        <taxon>eudicotyledons</taxon>
        <taxon>Gunneridae</taxon>
        <taxon>Pentapetalae</taxon>
        <taxon>rosids</taxon>
        <taxon>fabids</taxon>
        <taxon>Fabales</taxon>
        <taxon>Fabaceae</taxon>
        <taxon>Papilionoideae</taxon>
        <taxon>50 kb inversion clade</taxon>
        <taxon>NPAAA clade</taxon>
        <taxon>indigoferoid/millettioid clade</taxon>
        <taxon>Phaseoleae</taxon>
        <taxon>Flemingia</taxon>
    </lineage>
</organism>
<dbReference type="PANTHER" id="PTHR47926">
    <property type="entry name" value="PENTATRICOPEPTIDE REPEAT-CONTAINING PROTEIN"/>
    <property type="match status" value="1"/>
</dbReference>
<reference evidence="3 4" key="1">
    <citation type="submission" date="2024-08" db="EMBL/GenBank/DDBJ databases">
        <title>Insights into the chromosomal genome structure of Flemingia macrophylla.</title>
        <authorList>
            <person name="Ding Y."/>
            <person name="Zhao Y."/>
            <person name="Bi W."/>
            <person name="Wu M."/>
            <person name="Zhao G."/>
            <person name="Gong Y."/>
            <person name="Li W."/>
            <person name="Zhang P."/>
        </authorList>
    </citation>
    <scope>NUCLEOTIDE SEQUENCE [LARGE SCALE GENOMIC DNA]</scope>
    <source>
        <strain evidence="3">DYQJB</strain>
        <tissue evidence="3">Leaf</tissue>
    </source>
</reference>
<dbReference type="Pfam" id="PF01535">
    <property type="entry name" value="PPR"/>
    <property type="match status" value="3"/>
</dbReference>
<dbReference type="FunFam" id="1.25.40.10:FF:000927">
    <property type="entry name" value="Pentatricopeptide repeat-containing protein"/>
    <property type="match status" value="1"/>
</dbReference>
<dbReference type="Proteomes" id="UP001603857">
    <property type="component" value="Unassembled WGS sequence"/>
</dbReference>
<feature type="repeat" description="PPR" evidence="2">
    <location>
        <begin position="173"/>
        <end position="207"/>
    </location>
</feature>
<dbReference type="Gene3D" id="1.25.40.10">
    <property type="entry name" value="Tetratricopeptide repeat domain"/>
    <property type="match status" value="5"/>
</dbReference>
<dbReference type="Pfam" id="PF12854">
    <property type="entry name" value="PPR_1"/>
    <property type="match status" value="1"/>
</dbReference>